<proteinExistence type="inferred from homology"/>
<evidence type="ECO:0000313" key="6">
    <source>
        <dbReference type="EMBL" id="KAA2252560.1"/>
    </source>
</evidence>
<gene>
    <name evidence="6" type="ORF">F0L68_35185</name>
</gene>
<feature type="domain" description="Cell envelope-related transcriptional attenuator" evidence="4">
    <location>
        <begin position="130"/>
        <end position="303"/>
    </location>
</feature>
<dbReference type="Pfam" id="PF13399">
    <property type="entry name" value="LytR_C"/>
    <property type="match status" value="1"/>
</dbReference>
<accession>A0A5B2WP15</accession>
<keyword evidence="3" id="KW-1133">Transmembrane helix</keyword>
<keyword evidence="3" id="KW-0812">Transmembrane</keyword>
<dbReference type="OrthoDB" id="9782542at2"/>
<sequence length="530" mass="55182">MSEQGGRRFPDGRGRPGRSASRLGSRSVRLVPPPVNASRRSLLLAGRVFVGLVSVLILLVTGIAYTHLRDLTQGLNTSNALGGDAPRSRDGATNILLIGLDSRKDQDGNPLPADILDKLHAGDGNEGGYNTNTLILMHVPNDDGKVTAFSIPRDDFVAVKGIPGYDHAKIKEAYGLTKFYTEQDLAKKGVTDQRALETQGREAGRKATIQTVRDFLGVPIDRFAEVNLAGFYDLATALDGVEVCLNQAVQDDYSGADFPAGHQTLNGAQALAFVRQRHGLDNGDLDRTHRQQAFLASVAHKLRSAGTFTDLDKLQKLIDVAKKDVVISSGWDVLSFAQQAQNLTGGKLEFATLPIESYAQRDGQDVNLVDVAKVQAMVRSAFGIASPSTSTTPPPKPSSTVDVYNATGTPGLAGKVADALVARGFVKGEVGNAGDAASGVTYGGTAKADADNAATLLGGLEVAAGTGLAAGHLRIALGPDFTMPAALLASPDATTTGPTTTAAPTSGRPATTESGPQGLPVDGSGIPCVN</sequence>
<organism evidence="6 7">
    <name type="scientific">Solihabitans fulvus</name>
    <dbReference type="NCBI Taxonomy" id="1892852"/>
    <lineage>
        <taxon>Bacteria</taxon>
        <taxon>Bacillati</taxon>
        <taxon>Actinomycetota</taxon>
        <taxon>Actinomycetes</taxon>
        <taxon>Pseudonocardiales</taxon>
        <taxon>Pseudonocardiaceae</taxon>
        <taxon>Solihabitans</taxon>
    </lineage>
</organism>
<dbReference type="Proteomes" id="UP000323454">
    <property type="component" value="Unassembled WGS sequence"/>
</dbReference>
<dbReference type="InterPro" id="IPR004474">
    <property type="entry name" value="LytR_CpsA_psr"/>
</dbReference>
<dbReference type="PANTHER" id="PTHR33392:SF6">
    <property type="entry name" value="POLYISOPRENYL-TEICHOIC ACID--PEPTIDOGLYCAN TEICHOIC ACID TRANSFERASE TAGU"/>
    <property type="match status" value="1"/>
</dbReference>
<reference evidence="6 7" key="2">
    <citation type="submission" date="2019-09" db="EMBL/GenBank/DDBJ databases">
        <authorList>
            <person name="Jin C."/>
        </authorList>
    </citation>
    <scope>NUCLEOTIDE SEQUENCE [LARGE SCALE GENOMIC DNA]</scope>
    <source>
        <strain evidence="6 7">AN110305</strain>
    </source>
</reference>
<evidence type="ECO:0000256" key="2">
    <source>
        <dbReference type="SAM" id="MobiDB-lite"/>
    </source>
</evidence>
<dbReference type="EMBL" id="VUOB01000074">
    <property type="protein sequence ID" value="KAA2252560.1"/>
    <property type="molecule type" value="Genomic_DNA"/>
</dbReference>
<feature type="region of interest" description="Disordered" evidence="2">
    <location>
        <begin position="1"/>
        <end position="31"/>
    </location>
</feature>
<protein>
    <submittedName>
        <fullName evidence="6">LytR family transcriptional regulator</fullName>
    </submittedName>
</protein>
<name>A0A5B2WP15_9PSEU</name>
<evidence type="ECO:0000313" key="7">
    <source>
        <dbReference type="Proteomes" id="UP000323454"/>
    </source>
</evidence>
<dbReference type="PANTHER" id="PTHR33392">
    <property type="entry name" value="POLYISOPRENYL-TEICHOIC ACID--PEPTIDOGLYCAN TEICHOIC ACID TRANSFERASE TAGU"/>
    <property type="match status" value="1"/>
</dbReference>
<feature type="region of interest" description="Disordered" evidence="2">
    <location>
        <begin position="490"/>
        <end position="530"/>
    </location>
</feature>
<dbReference type="Pfam" id="PF03816">
    <property type="entry name" value="LytR_cpsA_psr"/>
    <property type="match status" value="1"/>
</dbReference>
<keyword evidence="3" id="KW-0472">Membrane</keyword>
<evidence type="ECO:0000256" key="1">
    <source>
        <dbReference type="ARBA" id="ARBA00006068"/>
    </source>
</evidence>
<comment type="caution">
    <text evidence="6">The sequence shown here is derived from an EMBL/GenBank/DDBJ whole genome shotgun (WGS) entry which is preliminary data.</text>
</comment>
<reference evidence="6 7" key="1">
    <citation type="submission" date="2019-09" db="EMBL/GenBank/DDBJ databases">
        <title>Goodfellowia gen. nov., a new genus of the Pseudonocardineae related to Actinoalloteichus, containing Goodfellowia coeruleoviolacea gen. nov., comb. nov. gen. nov., comb. nov.</title>
        <authorList>
            <person name="Labeda D."/>
        </authorList>
    </citation>
    <scope>NUCLEOTIDE SEQUENCE [LARGE SCALE GENOMIC DNA]</scope>
    <source>
        <strain evidence="6 7">AN110305</strain>
    </source>
</reference>
<feature type="compositionally biased region" description="Basic and acidic residues" evidence="2">
    <location>
        <begin position="1"/>
        <end position="14"/>
    </location>
</feature>
<dbReference type="InterPro" id="IPR027381">
    <property type="entry name" value="LytR/CpsA/Psr_C"/>
</dbReference>
<evidence type="ECO:0000259" key="5">
    <source>
        <dbReference type="Pfam" id="PF13399"/>
    </source>
</evidence>
<evidence type="ECO:0000256" key="3">
    <source>
        <dbReference type="SAM" id="Phobius"/>
    </source>
</evidence>
<dbReference type="Gene3D" id="3.40.630.190">
    <property type="entry name" value="LCP protein"/>
    <property type="match status" value="1"/>
</dbReference>
<comment type="similarity">
    <text evidence="1">Belongs to the LytR/CpsA/Psr (LCP) family.</text>
</comment>
<dbReference type="InterPro" id="IPR050922">
    <property type="entry name" value="LytR/CpsA/Psr_CW_biosynth"/>
</dbReference>
<feature type="compositionally biased region" description="Low complexity" evidence="2">
    <location>
        <begin position="490"/>
        <end position="512"/>
    </location>
</feature>
<feature type="transmembrane region" description="Helical" evidence="3">
    <location>
        <begin position="48"/>
        <end position="68"/>
    </location>
</feature>
<dbReference type="AlphaFoldDB" id="A0A5B2WP15"/>
<dbReference type="Gene3D" id="3.30.70.2390">
    <property type="match status" value="1"/>
</dbReference>
<keyword evidence="7" id="KW-1185">Reference proteome</keyword>
<feature type="domain" description="LytR/CpsA/Psr regulator C-terminal" evidence="5">
    <location>
        <begin position="400"/>
        <end position="481"/>
    </location>
</feature>
<evidence type="ECO:0000259" key="4">
    <source>
        <dbReference type="Pfam" id="PF03816"/>
    </source>
</evidence>
<dbReference type="NCBIfam" id="TIGR00350">
    <property type="entry name" value="lytR_cpsA_psr"/>
    <property type="match status" value="1"/>
</dbReference>